<proteinExistence type="predicted"/>
<dbReference type="OrthoDB" id="7366511at2"/>
<reference evidence="1 2" key="1">
    <citation type="journal article" date="2019" name="Appl. Microbiol. Biotechnol.">
        <title>Differential efficiency of wild type rhizogenic strains for rol gene transformation of plants.</title>
        <authorList>
            <person name="Desmet S."/>
            <person name="De Keyser E."/>
            <person name="Van Vaerenbergh J."/>
            <person name="Baeyen S."/>
            <person name="Van Huylenbroeck J."/>
            <person name="Geelen D."/>
            <person name="Dhooghe E."/>
        </authorList>
    </citation>
    <scope>NUCLEOTIDE SEQUENCE [LARGE SCALE GENOMIC DNA]</scope>
    <source>
        <strain evidence="1 2">GBBC3284</strain>
    </source>
</reference>
<accession>A0A546XI54</accession>
<evidence type="ECO:0000313" key="2">
    <source>
        <dbReference type="Proteomes" id="UP000315434"/>
    </source>
</evidence>
<comment type="caution">
    <text evidence="1">The sequence shown here is derived from an EMBL/GenBank/DDBJ whole genome shotgun (WGS) entry which is preliminary data.</text>
</comment>
<dbReference type="Proteomes" id="UP000315434">
    <property type="component" value="Unassembled WGS sequence"/>
</dbReference>
<dbReference type="AlphaFoldDB" id="A0A546XI54"/>
<dbReference type="EMBL" id="SGNY01000003">
    <property type="protein sequence ID" value="TRB00434.1"/>
    <property type="molecule type" value="Genomic_DNA"/>
</dbReference>
<sequence>MSKAISRALLGKIVDDVFGGAIEDSSVIEEIYAVIKREEAAIGNADPVAWLRHGEETFVQNVPFGAMWISNKDDPRAFPVYDRPEDLSPSMTVKALDDLTLPIAGTLFVARGAASARAYQEIVADGDGYFNLAKIDDVAKALEPFRSALSAQVQDVVGTSAADQIIGQIEEIFPNWPKYRDLVDCIICELHELRQRAEGQNNG</sequence>
<name>A0A546XI54_RHIRH</name>
<gene>
    <name evidence="1" type="ORF">EXN68_12005</name>
</gene>
<evidence type="ECO:0000313" key="1">
    <source>
        <dbReference type="EMBL" id="TRB00434.1"/>
    </source>
</evidence>
<organism evidence="1 2">
    <name type="scientific">Rhizobium rhizogenes</name>
    <name type="common">Agrobacterium rhizogenes</name>
    <dbReference type="NCBI Taxonomy" id="359"/>
    <lineage>
        <taxon>Bacteria</taxon>
        <taxon>Pseudomonadati</taxon>
        <taxon>Pseudomonadota</taxon>
        <taxon>Alphaproteobacteria</taxon>
        <taxon>Hyphomicrobiales</taxon>
        <taxon>Rhizobiaceae</taxon>
        <taxon>Rhizobium/Agrobacterium group</taxon>
        <taxon>Rhizobium</taxon>
    </lineage>
</organism>
<dbReference type="RefSeq" id="WP_142840995.1">
    <property type="nucleotide sequence ID" value="NZ_SGNY01000003.1"/>
</dbReference>
<protein>
    <submittedName>
        <fullName evidence="1">Uncharacterized protein</fullName>
    </submittedName>
</protein>